<proteinExistence type="predicted"/>
<evidence type="ECO:0000313" key="2">
    <source>
        <dbReference type="Proteomes" id="UP001212997"/>
    </source>
</evidence>
<name>A0AAD5V9E2_9APHY</name>
<accession>A0AAD5V9E2</accession>
<protein>
    <submittedName>
        <fullName evidence="1">Uncharacterized protein</fullName>
    </submittedName>
</protein>
<dbReference type="EMBL" id="JANAWD010000077">
    <property type="protein sequence ID" value="KAJ3488008.1"/>
    <property type="molecule type" value="Genomic_DNA"/>
</dbReference>
<reference evidence="1" key="1">
    <citation type="submission" date="2022-07" db="EMBL/GenBank/DDBJ databases">
        <title>Genome Sequence of Physisporinus lineatus.</title>
        <authorList>
            <person name="Buettner E."/>
        </authorList>
    </citation>
    <scope>NUCLEOTIDE SEQUENCE</scope>
    <source>
        <strain evidence="1">VT162</strain>
    </source>
</reference>
<keyword evidence="2" id="KW-1185">Reference proteome</keyword>
<sequence length="199" mass="22056">MRWYNGRVMVALTDTGSTGRSDSRYQGADACLLTQYHGQDIQDVPKVWGSPRVSRGVIHGGILSSSGEWGRNIVVDPKPGGYDVFIIDFEDARMHESCQGAPLAYALGPEKRGDACEELFKFGLSAGLYAPSRSWEELHKTRYVDMVPPRRGPNAQTDKIAQEAWEEYMNNYGHLPSVCQVIQTLKEAAESGDATEDIQ</sequence>
<organism evidence="1 2">
    <name type="scientific">Meripilus lineatus</name>
    <dbReference type="NCBI Taxonomy" id="2056292"/>
    <lineage>
        <taxon>Eukaryota</taxon>
        <taxon>Fungi</taxon>
        <taxon>Dikarya</taxon>
        <taxon>Basidiomycota</taxon>
        <taxon>Agaricomycotina</taxon>
        <taxon>Agaricomycetes</taxon>
        <taxon>Polyporales</taxon>
        <taxon>Meripilaceae</taxon>
        <taxon>Meripilus</taxon>
    </lineage>
</organism>
<gene>
    <name evidence="1" type="ORF">NLI96_g3167</name>
</gene>
<dbReference type="AlphaFoldDB" id="A0AAD5V9E2"/>
<comment type="caution">
    <text evidence="1">The sequence shown here is derived from an EMBL/GenBank/DDBJ whole genome shotgun (WGS) entry which is preliminary data.</text>
</comment>
<dbReference type="Proteomes" id="UP001212997">
    <property type="component" value="Unassembled WGS sequence"/>
</dbReference>
<evidence type="ECO:0000313" key="1">
    <source>
        <dbReference type="EMBL" id="KAJ3488008.1"/>
    </source>
</evidence>